<accession>A0A1W6LQ70</accession>
<organism evidence="3 4">
    <name type="scientific">Sedimentisphaera salicampi</name>
    <dbReference type="NCBI Taxonomy" id="1941349"/>
    <lineage>
        <taxon>Bacteria</taxon>
        <taxon>Pseudomonadati</taxon>
        <taxon>Planctomycetota</taxon>
        <taxon>Phycisphaerae</taxon>
        <taxon>Sedimentisphaerales</taxon>
        <taxon>Sedimentisphaeraceae</taxon>
        <taxon>Sedimentisphaera</taxon>
    </lineage>
</organism>
<feature type="compositionally biased region" description="Low complexity" evidence="1">
    <location>
        <begin position="125"/>
        <end position="136"/>
    </location>
</feature>
<dbReference type="AlphaFoldDB" id="A0A1W6LQ70"/>
<keyword evidence="4" id="KW-1185">Reference proteome</keyword>
<feature type="region of interest" description="Disordered" evidence="1">
    <location>
        <begin position="1"/>
        <end position="46"/>
    </location>
</feature>
<protein>
    <recommendedName>
        <fullName evidence="5">SPOR domain-containing protein</fullName>
    </recommendedName>
</protein>
<evidence type="ECO:0008006" key="5">
    <source>
        <dbReference type="Google" id="ProtNLM"/>
    </source>
</evidence>
<keyword evidence="2" id="KW-1133">Transmembrane helix</keyword>
<evidence type="ECO:0000313" key="4">
    <source>
        <dbReference type="Proteomes" id="UP000193334"/>
    </source>
</evidence>
<dbReference type="STRING" id="1941349.STSP1_02332"/>
<keyword evidence="2" id="KW-0812">Transmembrane</keyword>
<dbReference type="Proteomes" id="UP000193334">
    <property type="component" value="Chromosome"/>
</dbReference>
<feature type="compositionally biased region" description="Polar residues" evidence="1">
    <location>
        <begin position="102"/>
        <end position="116"/>
    </location>
</feature>
<feature type="region of interest" description="Disordered" evidence="1">
    <location>
        <begin position="82"/>
        <end position="145"/>
    </location>
</feature>
<evidence type="ECO:0000256" key="2">
    <source>
        <dbReference type="SAM" id="Phobius"/>
    </source>
</evidence>
<name>A0A1W6LQ70_9BACT</name>
<keyword evidence="2" id="KW-0472">Membrane</keyword>
<proteinExistence type="predicted"/>
<evidence type="ECO:0000256" key="1">
    <source>
        <dbReference type="SAM" id="MobiDB-lite"/>
    </source>
</evidence>
<evidence type="ECO:0000313" key="3">
    <source>
        <dbReference type="EMBL" id="ARN57906.1"/>
    </source>
</evidence>
<dbReference type="KEGG" id="pbp:STSP1_02332"/>
<reference evidence="4" key="1">
    <citation type="submission" date="2017-04" db="EMBL/GenBank/DDBJ databases">
        <title>Comparative genomics and description of representatives of a novel lineage of planctomycetes thriving in anoxic sediments.</title>
        <authorList>
            <person name="Spring S."/>
            <person name="Bunk B."/>
            <person name="Sproer C."/>
        </authorList>
    </citation>
    <scope>NUCLEOTIDE SEQUENCE [LARGE SCALE GENOMIC DNA]</scope>
    <source>
        <strain evidence="4">ST-PulAB-D4</strain>
    </source>
</reference>
<sequence length="237" mass="26031">MAANRNKKPLYESLGGSMGSLMNDGKPANIRTGKPIDIGKKANQNSGERSNRKLFLYLSGLIAVVFLSAFIAFSLIDIKSSQQAESPSEKMAEAGSEEAEGQNESLSGTKNDSISESLLDKEQGNSYNSPSDSDNPAGEEVSQEGSNRIVVASYGSRRDLQPVMKYYEANGIQLKIVESGSRYFLVTVRKFEGFSEGTRGRQYLEQIKEIGLGYKAPEGYERFSSRPFQDAYGKKMN</sequence>
<dbReference type="EMBL" id="CP021023">
    <property type="protein sequence ID" value="ARN57906.1"/>
    <property type="molecule type" value="Genomic_DNA"/>
</dbReference>
<dbReference type="RefSeq" id="WP_085756521.1">
    <property type="nucleotide sequence ID" value="NZ_CP021023.1"/>
</dbReference>
<gene>
    <name evidence="3" type="ORF">STSP1_02332</name>
</gene>
<feature type="transmembrane region" description="Helical" evidence="2">
    <location>
        <begin position="54"/>
        <end position="76"/>
    </location>
</feature>